<reference evidence="10 11" key="1">
    <citation type="journal article" date="2010" name="J. Bacteriol.">
        <title>Complete genome sequence of the thermophilic, obligately chemolithoautotrophic hydrogen-oxidizing bacterium Hydrogenobacter thermophilus TK-6.</title>
        <authorList>
            <person name="Arai H."/>
            <person name="Kanbe H."/>
            <person name="Ishii M."/>
            <person name="Igarashi Y."/>
        </authorList>
    </citation>
    <scope>NUCLEOTIDE SEQUENCE [LARGE SCALE GENOMIC DNA]</scope>
    <source>
        <strain evidence="11">DSM 6534 / IAM 12695 / TK-6 [Tokyo]</strain>
    </source>
</reference>
<organism evidence="10 11">
    <name type="scientific">Hydrogenobacter thermophilus (strain DSM 6534 / IAM 12695 / TK-6)</name>
    <dbReference type="NCBI Taxonomy" id="608538"/>
    <lineage>
        <taxon>Bacteria</taxon>
        <taxon>Pseudomonadati</taxon>
        <taxon>Aquificota</taxon>
        <taxon>Aquificia</taxon>
        <taxon>Aquificales</taxon>
        <taxon>Aquificaceae</taxon>
        <taxon>Hydrogenobacter</taxon>
    </lineage>
</organism>
<evidence type="ECO:0000256" key="7">
    <source>
        <dbReference type="HAMAP-Rule" id="MF_00966"/>
    </source>
</evidence>
<proteinExistence type="inferred from homology"/>
<dbReference type="PRINTS" id="PR00079">
    <property type="entry name" value="G6PDHDRGNASE"/>
</dbReference>
<evidence type="ECO:0000256" key="3">
    <source>
        <dbReference type="ARBA" id="ARBA00022526"/>
    </source>
</evidence>
<feature type="binding site" evidence="7">
    <location>
        <position position="215"/>
    </location>
    <ligand>
        <name>substrate</name>
    </ligand>
</feature>
<keyword evidence="3 7" id="KW-0313">Glucose metabolism</keyword>
<dbReference type="eggNOG" id="COG0364">
    <property type="taxonomic scope" value="Bacteria"/>
</dbReference>
<feature type="binding site" evidence="7">
    <location>
        <position position="196"/>
    </location>
    <ligand>
        <name>substrate</name>
    </ligand>
</feature>
<dbReference type="PIRSF" id="PIRSF000110">
    <property type="entry name" value="G6PD"/>
    <property type="match status" value="1"/>
</dbReference>
<dbReference type="GO" id="GO:0006006">
    <property type="term" value="P:glucose metabolic process"/>
    <property type="evidence" value="ECO:0007669"/>
    <property type="project" value="UniProtKB-KW"/>
</dbReference>
<evidence type="ECO:0000256" key="6">
    <source>
        <dbReference type="ARBA" id="ARBA00023277"/>
    </source>
</evidence>
<keyword evidence="11" id="KW-1185">Reference proteome</keyword>
<dbReference type="KEGG" id="hth:HTH_0379"/>
<dbReference type="EC" id="1.1.1.49" evidence="7"/>
<evidence type="ECO:0000313" key="11">
    <source>
        <dbReference type="Proteomes" id="UP000002574"/>
    </source>
</evidence>
<comment type="similarity">
    <text evidence="2 7">Belongs to the glucose-6-phosphate dehydrogenase family.</text>
</comment>
<evidence type="ECO:0000256" key="1">
    <source>
        <dbReference type="ARBA" id="ARBA00004937"/>
    </source>
</evidence>
<feature type="binding site" evidence="7">
    <location>
        <position position="45"/>
    </location>
    <ligand>
        <name>NADP(+)</name>
        <dbReference type="ChEBI" id="CHEBI:58349"/>
    </ligand>
</feature>
<dbReference type="PANTHER" id="PTHR23429">
    <property type="entry name" value="GLUCOSE-6-PHOSPHATE 1-DEHYDROGENASE G6PD"/>
    <property type="match status" value="1"/>
</dbReference>
<feature type="binding site" evidence="7">
    <location>
        <position position="311"/>
    </location>
    <ligand>
        <name>substrate</name>
    </ligand>
</feature>
<feature type="binding site" evidence="7">
    <location>
        <position position="158"/>
    </location>
    <ligand>
        <name>substrate</name>
    </ligand>
</feature>
<feature type="active site" description="Proton acceptor" evidence="7">
    <location>
        <position position="220"/>
    </location>
</feature>
<dbReference type="OrthoDB" id="9802739at2"/>
<keyword evidence="5 7" id="KW-0560">Oxidoreductase</keyword>
<dbReference type="Pfam" id="PF00479">
    <property type="entry name" value="G6PD_N"/>
    <property type="match status" value="1"/>
</dbReference>
<feature type="binding site" evidence="7">
    <location>
        <position position="162"/>
    </location>
    <ligand>
        <name>substrate</name>
    </ligand>
</feature>
<dbReference type="STRING" id="608538.HTH_0379"/>
<dbReference type="GO" id="GO:0050661">
    <property type="term" value="F:NADP binding"/>
    <property type="evidence" value="ECO:0007669"/>
    <property type="project" value="UniProtKB-UniRule"/>
</dbReference>
<feature type="binding site" evidence="7">
    <location>
        <begin position="71"/>
        <end position="72"/>
    </location>
    <ligand>
        <name>NADP(+)</name>
        <dbReference type="ChEBI" id="CHEBI:58349"/>
    </ligand>
</feature>
<comment type="catalytic activity">
    <reaction evidence="7">
        <text>D-glucose 6-phosphate + NADP(+) = 6-phospho-D-glucono-1,5-lactone + NADPH + H(+)</text>
        <dbReference type="Rhea" id="RHEA:15841"/>
        <dbReference type="ChEBI" id="CHEBI:15378"/>
        <dbReference type="ChEBI" id="CHEBI:57783"/>
        <dbReference type="ChEBI" id="CHEBI:57955"/>
        <dbReference type="ChEBI" id="CHEBI:58349"/>
        <dbReference type="ChEBI" id="CHEBI:61548"/>
        <dbReference type="EC" id="1.1.1.49"/>
    </reaction>
</comment>
<comment type="function">
    <text evidence="7">Catalyzes the oxidation of glucose 6-phosphate to 6-phosphogluconolactone.</text>
</comment>
<dbReference type="KEGG" id="hte:Hydth_0377"/>
<protein>
    <recommendedName>
        <fullName evidence="7">Glucose-6-phosphate 1-dehydrogenase</fullName>
        <shortName evidence="7">G6PD</shortName>
        <ecNumber evidence="7">1.1.1.49</ecNumber>
    </recommendedName>
</protein>
<evidence type="ECO:0000256" key="5">
    <source>
        <dbReference type="ARBA" id="ARBA00023002"/>
    </source>
</evidence>
<comment type="pathway">
    <text evidence="1 7">Carbohydrate degradation; pentose phosphate pathway; D-ribulose 5-phosphate from D-glucose 6-phosphate (oxidative stage): step 1/3.</text>
</comment>
<evidence type="ECO:0000256" key="2">
    <source>
        <dbReference type="ARBA" id="ARBA00009975"/>
    </source>
</evidence>
<evidence type="ECO:0000256" key="4">
    <source>
        <dbReference type="ARBA" id="ARBA00022857"/>
    </source>
</evidence>
<keyword evidence="4 7" id="KW-0521">NADP</keyword>
<dbReference type="InterPro" id="IPR019796">
    <property type="entry name" value="G6P_DH_AS"/>
</dbReference>
<evidence type="ECO:0000259" key="8">
    <source>
        <dbReference type="Pfam" id="PF00479"/>
    </source>
</evidence>
<dbReference type="AlphaFoldDB" id="D3DG93"/>
<dbReference type="Pfam" id="PF02781">
    <property type="entry name" value="G6PD_C"/>
    <property type="match status" value="1"/>
</dbReference>
<sequence length="451" mass="52463">MNRKFSIFILGGTGDLAKRKLLPALERLYKEGHLKNLHKVYSLARKEDPSWKVLVSSLEPSEKFDNFLQFDVNLDSSYHHLGRILRELKGQELIFYLALSPFLFETALRKLGRLLRDFTNPRKIVIEKPFGFDTASARKLNQLLYTYFLEEEIYRIDHFLGKETIQNIFSVRFSNTIFESLWHRNFVDHVQIVAIEDIGIEGRGEYYDKAGAIRDMLQNHMLQMLSFLAMEPPCCMYPEFIRDEKVKLLRSVRKISPEETVKGQYEGYLLEKAVREGSKTETFVAVKLHIDNPRWQDVPFYLMTGKRLSKKLSQMAVVFKEVPRSFANLFDCMPNQNKIIFQTSPKNKIAIHFELRPPAGKFIACPVETVMEYDMESYVGKKLPEAYETLILDIIEGDRSLFIRGDEVELMWEIVQPILESDAPLHIYKPGTLGPEQAHLLLQKDGKAWII</sequence>
<dbReference type="Gene3D" id="3.40.50.720">
    <property type="entry name" value="NAD(P)-binding Rossmann-like Domain"/>
    <property type="match status" value="1"/>
</dbReference>
<dbReference type="InterPro" id="IPR022675">
    <property type="entry name" value="G6P_DH_C"/>
</dbReference>
<dbReference type="UniPathway" id="UPA00115">
    <property type="reaction ID" value="UER00408"/>
</dbReference>
<dbReference type="NCBIfam" id="TIGR00871">
    <property type="entry name" value="zwf"/>
    <property type="match status" value="1"/>
</dbReference>
<dbReference type="EMBL" id="AP011112">
    <property type="protein sequence ID" value="BAI68845.1"/>
    <property type="molecule type" value="Genomic_DNA"/>
</dbReference>
<dbReference type="Proteomes" id="UP000002574">
    <property type="component" value="Chromosome"/>
</dbReference>
<dbReference type="InterPro" id="IPR036291">
    <property type="entry name" value="NAD(P)-bd_dom_sf"/>
</dbReference>
<dbReference type="PANTHER" id="PTHR23429:SF0">
    <property type="entry name" value="GLUCOSE-6-PHOSPHATE 1-DEHYDROGENASE"/>
    <property type="match status" value="1"/>
</dbReference>
<evidence type="ECO:0000259" key="9">
    <source>
        <dbReference type="Pfam" id="PF02781"/>
    </source>
</evidence>
<dbReference type="InterPro" id="IPR001282">
    <property type="entry name" value="G6P_DH"/>
</dbReference>
<dbReference type="GO" id="GO:0004345">
    <property type="term" value="F:glucose-6-phosphate dehydrogenase activity"/>
    <property type="evidence" value="ECO:0007669"/>
    <property type="project" value="UniProtKB-UniRule"/>
</dbReference>
<dbReference type="InterPro" id="IPR022674">
    <property type="entry name" value="G6P_DH_NAD-bd"/>
</dbReference>
<feature type="binding site" evidence="7">
    <location>
        <position position="128"/>
    </location>
    <ligand>
        <name>NADP(+)</name>
        <dbReference type="ChEBI" id="CHEBI:58349"/>
    </ligand>
</feature>
<dbReference type="SUPFAM" id="SSF55347">
    <property type="entry name" value="Glyceraldehyde-3-phosphate dehydrogenase-like, C-terminal domain"/>
    <property type="match status" value="1"/>
</dbReference>
<dbReference type="HAMAP" id="MF_00966">
    <property type="entry name" value="G6PD"/>
    <property type="match status" value="1"/>
</dbReference>
<feature type="binding site" evidence="7">
    <location>
        <position position="306"/>
    </location>
    <ligand>
        <name>substrate</name>
    </ligand>
</feature>
<dbReference type="PROSITE" id="PS00069">
    <property type="entry name" value="G6P_DEHYDROGENASE"/>
    <property type="match status" value="1"/>
</dbReference>
<dbReference type="SUPFAM" id="SSF51735">
    <property type="entry name" value="NAD(P)-binding Rossmann-fold domains"/>
    <property type="match status" value="1"/>
</dbReference>
<dbReference type="RefSeq" id="WP_012963028.1">
    <property type="nucleotide sequence ID" value="NC_013799.1"/>
</dbReference>
<dbReference type="GO" id="GO:0009051">
    <property type="term" value="P:pentose-phosphate shunt, oxidative branch"/>
    <property type="evidence" value="ECO:0007669"/>
    <property type="project" value="TreeGrafter"/>
</dbReference>
<feature type="binding site" evidence="7">
    <location>
        <begin position="11"/>
        <end position="18"/>
    </location>
    <ligand>
        <name>NADP(+)</name>
        <dbReference type="ChEBI" id="CHEBI:58349"/>
    </ligand>
</feature>
<keyword evidence="6 7" id="KW-0119">Carbohydrate metabolism</keyword>
<evidence type="ECO:0000313" key="10">
    <source>
        <dbReference type="EMBL" id="BAI68845.1"/>
    </source>
</evidence>
<accession>D3DG93</accession>
<feature type="domain" description="Glucose-6-phosphate dehydrogenase C-terminal" evidence="9">
    <location>
        <begin position="170"/>
        <end position="449"/>
    </location>
</feature>
<gene>
    <name evidence="7 10" type="primary">zwf</name>
    <name evidence="10" type="ordered locus">HTH_0379</name>
</gene>
<dbReference type="Gene3D" id="3.30.360.10">
    <property type="entry name" value="Dihydrodipicolinate Reductase, domain 2"/>
    <property type="match status" value="1"/>
</dbReference>
<name>D3DG93_HYDTT</name>
<dbReference type="GO" id="GO:0005829">
    <property type="term" value="C:cytosol"/>
    <property type="evidence" value="ECO:0007669"/>
    <property type="project" value="TreeGrafter"/>
</dbReference>
<dbReference type="PATRIC" id="fig|608538.5.peg.379"/>
<feature type="domain" description="Glucose-6-phosphate dehydrogenase NAD-binding" evidence="8">
    <location>
        <begin position="9"/>
        <end position="167"/>
    </location>
</feature>